<name>A0A2U2I7D3_9BURK</name>
<organism evidence="1 2">
    <name type="scientific">Massilia glaciei</name>
    <dbReference type="NCBI Taxonomy" id="1524097"/>
    <lineage>
        <taxon>Bacteria</taxon>
        <taxon>Pseudomonadati</taxon>
        <taxon>Pseudomonadota</taxon>
        <taxon>Betaproteobacteria</taxon>
        <taxon>Burkholderiales</taxon>
        <taxon>Oxalobacteraceae</taxon>
        <taxon>Telluria group</taxon>
        <taxon>Massilia</taxon>
    </lineage>
</organism>
<dbReference type="EMBL" id="PXWF02000015">
    <property type="protein sequence ID" value="PWF55653.1"/>
    <property type="molecule type" value="Genomic_DNA"/>
</dbReference>
<reference evidence="1 2" key="1">
    <citation type="submission" date="2018-04" db="EMBL/GenBank/DDBJ databases">
        <title>Massilia violaceinigra sp. nov., a novel purple-pigmented bacterium isolated from Tianshan glacier, Xinjiang, China.</title>
        <authorList>
            <person name="Wang H."/>
        </authorList>
    </citation>
    <scope>NUCLEOTIDE SEQUENCE [LARGE SCALE GENOMIC DNA]</scope>
    <source>
        <strain evidence="1 2">B448-2</strain>
    </source>
</reference>
<proteinExistence type="predicted"/>
<evidence type="ECO:0000313" key="1">
    <source>
        <dbReference type="EMBL" id="PWF55653.1"/>
    </source>
</evidence>
<gene>
    <name evidence="1" type="ORF">C7C56_000630</name>
</gene>
<comment type="caution">
    <text evidence="1">The sequence shown here is derived from an EMBL/GenBank/DDBJ whole genome shotgun (WGS) entry which is preliminary data.</text>
</comment>
<dbReference type="AlphaFoldDB" id="A0A2U2I7D3"/>
<sequence>MFLLLKVLNHLTPLWSNCTHTRPMDLPLERLTAPSERLRRLNKLSSYCAMYKTKRVALQASVWPSWPVRLRFSETDG</sequence>
<protein>
    <submittedName>
        <fullName evidence="1">Uncharacterized protein</fullName>
    </submittedName>
</protein>
<accession>A0A2U2I7D3</accession>
<evidence type="ECO:0000313" key="2">
    <source>
        <dbReference type="Proteomes" id="UP000241421"/>
    </source>
</evidence>
<keyword evidence="2" id="KW-1185">Reference proteome</keyword>
<dbReference type="Proteomes" id="UP000241421">
    <property type="component" value="Unassembled WGS sequence"/>
</dbReference>